<evidence type="ECO:0000256" key="5">
    <source>
        <dbReference type="ARBA" id="ARBA00023136"/>
    </source>
</evidence>
<gene>
    <name evidence="9" type="ORF">OFUS_LOCUS7222</name>
</gene>
<dbReference type="Pfam" id="PF00520">
    <property type="entry name" value="Ion_trans"/>
    <property type="match status" value="1"/>
</dbReference>
<dbReference type="Proteomes" id="UP000749559">
    <property type="component" value="Unassembled WGS sequence"/>
</dbReference>
<feature type="compositionally biased region" description="Basic and acidic residues" evidence="7">
    <location>
        <begin position="1"/>
        <end position="10"/>
    </location>
</feature>
<evidence type="ECO:0000256" key="8">
    <source>
        <dbReference type="SAM" id="Phobius"/>
    </source>
</evidence>
<keyword evidence="5 8" id="KW-0472">Membrane</keyword>
<dbReference type="InterPro" id="IPR024862">
    <property type="entry name" value="TRPV"/>
</dbReference>
<feature type="transmembrane region" description="Helical" evidence="8">
    <location>
        <begin position="276"/>
        <end position="296"/>
    </location>
</feature>
<protein>
    <submittedName>
        <fullName evidence="9">Uncharacterized protein</fullName>
    </submittedName>
</protein>
<dbReference type="InterPro" id="IPR005821">
    <property type="entry name" value="Ion_trans_dom"/>
</dbReference>
<accession>A0A8J1UQH9</accession>
<feature type="region of interest" description="Disordered" evidence="7">
    <location>
        <begin position="1"/>
        <end position="36"/>
    </location>
</feature>
<feature type="coiled-coil region" evidence="6">
    <location>
        <begin position="581"/>
        <end position="608"/>
    </location>
</feature>
<keyword evidence="2 8" id="KW-0812">Transmembrane</keyword>
<dbReference type="GO" id="GO:0005886">
    <property type="term" value="C:plasma membrane"/>
    <property type="evidence" value="ECO:0007669"/>
    <property type="project" value="TreeGrafter"/>
</dbReference>
<evidence type="ECO:0000313" key="10">
    <source>
        <dbReference type="Proteomes" id="UP000749559"/>
    </source>
</evidence>
<keyword evidence="6" id="KW-0175">Coiled coil</keyword>
<comment type="subcellular location">
    <subcellularLocation>
        <location evidence="1">Membrane</location>
        <topology evidence="1">Multi-pass membrane protein</topology>
    </subcellularLocation>
</comment>
<evidence type="ECO:0000256" key="7">
    <source>
        <dbReference type="SAM" id="MobiDB-lite"/>
    </source>
</evidence>
<dbReference type="OrthoDB" id="6151340at2759"/>
<evidence type="ECO:0000313" key="9">
    <source>
        <dbReference type="EMBL" id="CAH1780539.1"/>
    </source>
</evidence>
<dbReference type="GO" id="GO:0098703">
    <property type="term" value="P:calcium ion import across plasma membrane"/>
    <property type="evidence" value="ECO:0007669"/>
    <property type="project" value="TreeGrafter"/>
</dbReference>
<dbReference type="EMBL" id="CAIIXF020000003">
    <property type="protein sequence ID" value="CAH1780539.1"/>
    <property type="molecule type" value="Genomic_DNA"/>
</dbReference>
<organism evidence="9 10">
    <name type="scientific">Owenia fusiformis</name>
    <name type="common">Polychaete worm</name>
    <dbReference type="NCBI Taxonomy" id="6347"/>
    <lineage>
        <taxon>Eukaryota</taxon>
        <taxon>Metazoa</taxon>
        <taxon>Spiralia</taxon>
        <taxon>Lophotrochozoa</taxon>
        <taxon>Annelida</taxon>
        <taxon>Polychaeta</taxon>
        <taxon>Sedentaria</taxon>
        <taxon>Canalipalpata</taxon>
        <taxon>Sabellida</taxon>
        <taxon>Oweniida</taxon>
        <taxon>Oweniidae</taxon>
        <taxon>Owenia</taxon>
    </lineage>
</organism>
<dbReference type="PANTHER" id="PTHR10582:SF2">
    <property type="entry name" value="INACTIVE"/>
    <property type="match status" value="1"/>
</dbReference>
<feature type="transmembrane region" description="Helical" evidence="8">
    <location>
        <begin position="477"/>
        <end position="499"/>
    </location>
</feature>
<keyword evidence="4 8" id="KW-1133">Transmembrane helix</keyword>
<sequence>MSKQPDERSSQAEQAKGMIASNANEESGQEDQTEFKELISKIKKRDSLKLPEHIEKMEHLECEMKECSKYDMTKERDGEDKRVQMIKKGIEVLEEGETNEVKQGICCVCTFSEFRRLIEKNFSLVDLIPGSLTDLYGRAVFNNCDELASQILEKMSKTSKKDVRDLHCSENEYKPAKYTIHTLLEKNMKKTVEAVLDSLVEDDDSSQLTPQKRIYAELVDNDSRGLPPDVTMSLYGRETSGLHALTYFKDNKDFLNHEAVKTLIDQKWENYGRRNFIIEATFFLLSIFMITFSVAVGCQTPDPLVYDTPIHVLRAVCEVGTIAFVSYQLLDEITQMIVLGSLYWRDIFNLFDLLSIVCVLAVIPLRLLDVNEQWHVYVFAYVSWTSRILEYSAVSEQTAVFVKIFYVIVTRDIILFVVLFFIILLMFSGSYQLALRAEGHLAQSNYTTSMLSIVFIGIQTLVEQQPSIDYTEDTDKWFSIVVMVVYLTVCVIIMLNLLIARLSDRYQRMHDNRERDLYVSRAWVLTRLERHTWCFHEWKRVKKHSTKNAEPKRNARRGEREDVMNGRITHLENTLKLNARISRLEGTLKQTSSDLQNLIREIGELKTVATVDATPSDGEINC</sequence>
<dbReference type="GO" id="GO:0005262">
    <property type="term" value="F:calcium channel activity"/>
    <property type="evidence" value="ECO:0007669"/>
    <property type="project" value="TreeGrafter"/>
</dbReference>
<feature type="transmembrane region" description="Helical" evidence="8">
    <location>
        <begin position="342"/>
        <end position="363"/>
    </location>
</feature>
<keyword evidence="3" id="KW-0677">Repeat</keyword>
<comment type="caution">
    <text evidence="9">The sequence shown here is derived from an EMBL/GenBank/DDBJ whole genome shotgun (WGS) entry which is preliminary data.</text>
</comment>
<evidence type="ECO:0000256" key="3">
    <source>
        <dbReference type="ARBA" id="ARBA00022737"/>
    </source>
</evidence>
<name>A0A8J1UQH9_OWEFU</name>
<feature type="transmembrane region" description="Helical" evidence="8">
    <location>
        <begin position="413"/>
        <end position="434"/>
    </location>
</feature>
<proteinExistence type="predicted"/>
<evidence type="ECO:0000256" key="1">
    <source>
        <dbReference type="ARBA" id="ARBA00004141"/>
    </source>
</evidence>
<reference evidence="9" key="1">
    <citation type="submission" date="2022-03" db="EMBL/GenBank/DDBJ databases">
        <authorList>
            <person name="Martin C."/>
        </authorList>
    </citation>
    <scope>NUCLEOTIDE SEQUENCE</scope>
</reference>
<keyword evidence="10" id="KW-1185">Reference proteome</keyword>
<evidence type="ECO:0000256" key="4">
    <source>
        <dbReference type="ARBA" id="ARBA00022989"/>
    </source>
</evidence>
<evidence type="ECO:0000256" key="6">
    <source>
        <dbReference type="SAM" id="Coils"/>
    </source>
</evidence>
<dbReference type="AlphaFoldDB" id="A0A8J1UQH9"/>
<dbReference type="PANTHER" id="PTHR10582">
    <property type="entry name" value="TRANSIENT RECEPTOR POTENTIAL ION CHANNEL PROTEIN"/>
    <property type="match status" value="1"/>
</dbReference>
<evidence type="ECO:0000256" key="2">
    <source>
        <dbReference type="ARBA" id="ARBA00022692"/>
    </source>
</evidence>